<evidence type="ECO:0000313" key="1">
    <source>
        <dbReference type="EMBL" id="GFD57108.1"/>
    </source>
</evidence>
<reference evidence="1" key="1">
    <citation type="journal article" date="2019" name="Sci. Rep.">
        <title>Draft genome of Tanacetum cinerariifolium, the natural source of mosquito coil.</title>
        <authorList>
            <person name="Yamashiro T."/>
            <person name="Shiraishi A."/>
            <person name="Satake H."/>
            <person name="Nakayama K."/>
        </authorList>
    </citation>
    <scope>NUCLEOTIDE SEQUENCE</scope>
</reference>
<feature type="non-terminal residue" evidence="1">
    <location>
        <position position="1"/>
    </location>
</feature>
<sequence>ALGAADAGEGRRHARRVGAGQVQVDAGAGLAGEAGIGAQVQGGGRLRRQALVRAGQGIHVRPVAAEVGAPDHDAPQAVVAAQGLAAGAF</sequence>
<comment type="caution">
    <text evidence="1">The sequence shown here is derived from an EMBL/GenBank/DDBJ whole genome shotgun (WGS) entry which is preliminary data.</text>
</comment>
<dbReference type="AlphaFoldDB" id="A0A699XGJ6"/>
<organism evidence="1">
    <name type="scientific">Tanacetum cinerariifolium</name>
    <name type="common">Dalmatian daisy</name>
    <name type="synonym">Chrysanthemum cinerariifolium</name>
    <dbReference type="NCBI Taxonomy" id="118510"/>
    <lineage>
        <taxon>Eukaryota</taxon>
        <taxon>Viridiplantae</taxon>
        <taxon>Streptophyta</taxon>
        <taxon>Embryophyta</taxon>
        <taxon>Tracheophyta</taxon>
        <taxon>Spermatophyta</taxon>
        <taxon>Magnoliopsida</taxon>
        <taxon>eudicotyledons</taxon>
        <taxon>Gunneridae</taxon>
        <taxon>Pentapetalae</taxon>
        <taxon>asterids</taxon>
        <taxon>campanulids</taxon>
        <taxon>Asterales</taxon>
        <taxon>Asteraceae</taxon>
        <taxon>Asteroideae</taxon>
        <taxon>Anthemideae</taxon>
        <taxon>Anthemidinae</taxon>
        <taxon>Tanacetum</taxon>
    </lineage>
</organism>
<proteinExistence type="predicted"/>
<name>A0A699XGJ6_TANCI</name>
<protein>
    <submittedName>
        <fullName evidence="1">Uncharacterized protein</fullName>
    </submittedName>
</protein>
<gene>
    <name evidence="1" type="ORF">Tci_929077</name>
</gene>
<feature type="non-terminal residue" evidence="1">
    <location>
        <position position="89"/>
    </location>
</feature>
<dbReference type="EMBL" id="BKCJ011837032">
    <property type="protein sequence ID" value="GFD57108.1"/>
    <property type="molecule type" value="Genomic_DNA"/>
</dbReference>
<accession>A0A699XGJ6</accession>